<organism evidence="1">
    <name type="scientific">Arundo donax</name>
    <name type="common">Giant reed</name>
    <name type="synonym">Donax arundinaceus</name>
    <dbReference type="NCBI Taxonomy" id="35708"/>
    <lineage>
        <taxon>Eukaryota</taxon>
        <taxon>Viridiplantae</taxon>
        <taxon>Streptophyta</taxon>
        <taxon>Embryophyta</taxon>
        <taxon>Tracheophyta</taxon>
        <taxon>Spermatophyta</taxon>
        <taxon>Magnoliopsida</taxon>
        <taxon>Liliopsida</taxon>
        <taxon>Poales</taxon>
        <taxon>Poaceae</taxon>
        <taxon>PACMAD clade</taxon>
        <taxon>Arundinoideae</taxon>
        <taxon>Arundineae</taxon>
        <taxon>Arundo</taxon>
    </lineage>
</organism>
<dbReference type="AlphaFoldDB" id="A0A0A8Y2M7"/>
<reference evidence="1" key="1">
    <citation type="submission" date="2014-09" db="EMBL/GenBank/DDBJ databases">
        <authorList>
            <person name="Magalhaes I.L.F."/>
            <person name="Oliveira U."/>
            <person name="Santos F.R."/>
            <person name="Vidigal T.H.D.A."/>
            <person name="Brescovit A.D."/>
            <person name="Santos A.J."/>
        </authorList>
    </citation>
    <scope>NUCLEOTIDE SEQUENCE</scope>
    <source>
        <tissue evidence="1">Shoot tissue taken approximately 20 cm above the soil surface</tissue>
    </source>
</reference>
<accession>A0A0A8Y2M7</accession>
<dbReference type="EMBL" id="GBRH01277454">
    <property type="protein sequence ID" value="JAD20441.1"/>
    <property type="molecule type" value="Transcribed_RNA"/>
</dbReference>
<name>A0A0A8Y2M7_ARUDO</name>
<protein>
    <submittedName>
        <fullName evidence="1">Uncharacterized protein</fullName>
    </submittedName>
</protein>
<proteinExistence type="predicted"/>
<reference evidence="1" key="2">
    <citation type="journal article" date="2015" name="Data Brief">
        <title>Shoot transcriptome of the giant reed, Arundo donax.</title>
        <authorList>
            <person name="Barrero R.A."/>
            <person name="Guerrero F.D."/>
            <person name="Moolhuijzen P."/>
            <person name="Goolsby J.A."/>
            <person name="Tidwell J."/>
            <person name="Bellgard S.E."/>
            <person name="Bellgard M.I."/>
        </authorList>
    </citation>
    <scope>NUCLEOTIDE SEQUENCE</scope>
    <source>
        <tissue evidence="1">Shoot tissue taken approximately 20 cm above the soil surface</tissue>
    </source>
</reference>
<sequence length="45" mass="5136">MGNSSWTCAVANHTSVLLTPLKILKFSTCRDQDAYNHNQCRSFIY</sequence>
<evidence type="ECO:0000313" key="1">
    <source>
        <dbReference type="EMBL" id="JAD20441.1"/>
    </source>
</evidence>